<organism evidence="1 4">
    <name type="scientific">Bradyrhizobium zhengyangense</name>
    <dbReference type="NCBI Taxonomy" id="2911009"/>
    <lineage>
        <taxon>Bacteria</taxon>
        <taxon>Pseudomonadati</taxon>
        <taxon>Pseudomonadota</taxon>
        <taxon>Alphaproteobacteria</taxon>
        <taxon>Hyphomicrobiales</taxon>
        <taxon>Nitrobacteraceae</taxon>
        <taxon>Bradyrhizobium</taxon>
    </lineage>
</organism>
<gene>
    <name evidence="2" type="ORF">L6637_40835</name>
    <name evidence="1" type="ORF">L6654_41490</name>
</gene>
<dbReference type="Proteomes" id="UP001139054">
    <property type="component" value="Unassembled WGS sequence"/>
</dbReference>
<reference evidence="1" key="1">
    <citation type="submission" date="2022-01" db="EMBL/GenBank/DDBJ databases">
        <title>Genome sequnece data of strain Bradyrhizobium sp. nov.</title>
        <authorList>
            <person name="Zhang J."/>
        </authorList>
    </citation>
    <scope>NUCLEOTIDE SEQUENCE</scope>
    <source>
        <strain evidence="2">WYCCWR 12774</strain>
        <strain evidence="1">WYCCWR 13023</strain>
    </source>
</reference>
<accession>A0A9X1RKZ1</accession>
<evidence type="ECO:0000313" key="3">
    <source>
        <dbReference type="Proteomes" id="UP001139012"/>
    </source>
</evidence>
<comment type="caution">
    <text evidence="1">The sequence shown here is derived from an EMBL/GenBank/DDBJ whole genome shotgun (WGS) entry which is preliminary data.</text>
</comment>
<keyword evidence="3" id="KW-1185">Reference proteome</keyword>
<sequence>METKQYFQAKSAFCVERSKMQGEDEVFWMAEADLVKRLAINAERQRKLAVRHAGNGLSA</sequence>
<dbReference type="EMBL" id="JAKLUA010000039">
    <property type="protein sequence ID" value="MCG2673239.1"/>
    <property type="molecule type" value="Genomic_DNA"/>
</dbReference>
<dbReference type="RefSeq" id="WP_237874265.1">
    <property type="nucleotide sequence ID" value="NZ_JAKLTY010000059.1"/>
</dbReference>
<evidence type="ECO:0000313" key="4">
    <source>
        <dbReference type="Proteomes" id="UP001139054"/>
    </source>
</evidence>
<name>A0A9X1RKZ1_9BRAD</name>
<proteinExistence type="predicted"/>
<evidence type="ECO:0000313" key="2">
    <source>
        <dbReference type="EMBL" id="MCG2673239.1"/>
    </source>
</evidence>
<dbReference type="EMBL" id="JAKLTY010000059">
    <property type="protein sequence ID" value="MCG2633038.1"/>
    <property type="molecule type" value="Genomic_DNA"/>
</dbReference>
<protein>
    <submittedName>
        <fullName evidence="1">Uncharacterized protein</fullName>
    </submittedName>
</protein>
<evidence type="ECO:0000313" key="1">
    <source>
        <dbReference type="EMBL" id="MCG2633038.1"/>
    </source>
</evidence>
<dbReference type="Proteomes" id="UP001139012">
    <property type="component" value="Unassembled WGS sequence"/>
</dbReference>
<dbReference type="AlphaFoldDB" id="A0A9X1RKZ1"/>